<keyword evidence="2" id="KW-1185">Reference proteome</keyword>
<reference evidence="1 2" key="1">
    <citation type="submission" date="2016-01" db="EMBL/GenBank/DDBJ databases">
        <title>The new phylogeny of the genus Mycobacterium.</title>
        <authorList>
            <person name="Tarcisio F."/>
            <person name="Conor M."/>
            <person name="Antonella G."/>
            <person name="Elisabetta G."/>
            <person name="Giulia F.S."/>
            <person name="Sara T."/>
            <person name="Anna F."/>
            <person name="Clotilde B."/>
            <person name="Roberto B."/>
            <person name="Veronica D.S."/>
            <person name="Fabio R."/>
            <person name="Monica P."/>
            <person name="Olivier J."/>
            <person name="Enrico T."/>
            <person name="Nicola S."/>
        </authorList>
    </citation>
    <scope>NUCLEOTIDE SEQUENCE [LARGE SCALE GENOMIC DNA]</scope>
    <source>
        <strain evidence="1 2">DSM 44160</strain>
    </source>
</reference>
<sequence length="81" mass="9011">MDDLPQLARRGVPGRRRPRRLLLKSSKQECDSDRRVLLDVLEVFEVQCDLTGEATLVFAAVPSDHFAEFFVADAPLGEVAA</sequence>
<comment type="caution">
    <text evidence="1">The sequence shown here is derived from an EMBL/GenBank/DDBJ whole genome shotgun (WGS) entry which is preliminary data.</text>
</comment>
<evidence type="ECO:0000313" key="2">
    <source>
        <dbReference type="Proteomes" id="UP000193928"/>
    </source>
</evidence>
<organism evidence="1 2">
    <name type="scientific">Mycobacterium gordonae</name>
    <dbReference type="NCBI Taxonomy" id="1778"/>
    <lineage>
        <taxon>Bacteria</taxon>
        <taxon>Bacillati</taxon>
        <taxon>Actinomycetota</taxon>
        <taxon>Actinomycetes</taxon>
        <taxon>Mycobacteriales</taxon>
        <taxon>Mycobacteriaceae</taxon>
        <taxon>Mycobacterium</taxon>
    </lineage>
</organism>
<dbReference type="Proteomes" id="UP000193928">
    <property type="component" value="Unassembled WGS sequence"/>
</dbReference>
<protein>
    <submittedName>
        <fullName evidence="1">Uncharacterized protein</fullName>
    </submittedName>
</protein>
<accession>A0A1X1WPQ2</accession>
<name>A0A1X1WPQ2_MYCGO</name>
<proteinExistence type="predicted"/>
<evidence type="ECO:0000313" key="1">
    <source>
        <dbReference type="EMBL" id="ORV88499.1"/>
    </source>
</evidence>
<dbReference type="EMBL" id="LQOY01000071">
    <property type="protein sequence ID" value="ORV88499.1"/>
    <property type="molecule type" value="Genomic_DNA"/>
</dbReference>
<dbReference type="AlphaFoldDB" id="A0A1X1WPQ2"/>
<gene>
    <name evidence="1" type="ORF">AWC08_22175</name>
</gene>
<dbReference type="RefSeq" id="WP_069435334.1">
    <property type="nucleotide sequence ID" value="NZ_JACKSU010000009.1"/>
</dbReference>